<reference evidence="3" key="2">
    <citation type="journal article" date="2023" name="BMC Genomics">
        <title>Pest status, molecular evolution, and epigenetic factors derived from the genome assembly of Frankliniella fusca, a thysanopteran phytovirus vector.</title>
        <authorList>
            <person name="Catto M.A."/>
            <person name="Labadie P.E."/>
            <person name="Jacobson A.L."/>
            <person name="Kennedy G.G."/>
            <person name="Srinivasan R."/>
            <person name="Hunt B.G."/>
        </authorList>
    </citation>
    <scope>NUCLEOTIDE SEQUENCE</scope>
    <source>
        <strain evidence="3">PL_HMW_Pooled</strain>
    </source>
</reference>
<sequence>MVKTLLLAAIAAVLCTLGAVSSSPVRLTGATPDWSNVTGVLEQIQESLQLVQAKIYDTEQDVAQGVQKVLQGITNNAQATAAKWNEPVDKLSQEAQELGVDVRDCILAVQPLSDVTDGLVTDVYDCVGPNLDSVSDALLDLDDVRVKASDLLDRALSVVRKCQRTATSVPDCLAGQMPELYGLGLGLVDEAVANAGVASANAATLVQSLSGTCATDATSKRAAEAAALVDTAAKCIKDKLPQPSPEPQPEPSPEPQPEPAPQS</sequence>
<gene>
    <name evidence="3" type="ORF">KUF71_018120</name>
</gene>
<keyword evidence="4" id="KW-1185">Reference proteome</keyword>
<dbReference type="Proteomes" id="UP001219518">
    <property type="component" value="Unassembled WGS sequence"/>
</dbReference>
<keyword evidence="2" id="KW-0732">Signal</keyword>
<name>A0AAE1GQS7_9NEOP</name>
<protein>
    <submittedName>
        <fullName evidence="3">Apolipoprotein A-I</fullName>
    </submittedName>
</protein>
<feature type="compositionally biased region" description="Pro residues" evidence="1">
    <location>
        <begin position="242"/>
        <end position="263"/>
    </location>
</feature>
<proteinExistence type="predicted"/>
<evidence type="ECO:0000313" key="3">
    <source>
        <dbReference type="EMBL" id="KAK3907292.1"/>
    </source>
</evidence>
<evidence type="ECO:0000256" key="1">
    <source>
        <dbReference type="SAM" id="MobiDB-lite"/>
    </source>
</evidence>
<evidence type="ECO:0000313" key="4">
    <source>
        <dbReference type="Proteomes" id="UP001219518"/>
    </source>
</evidence>
<evidence type="ECO:0000256" key="2">
    <source>
        <dbReference type="SAM" id="SignalP"/>
    </source>
</evidence>
<accession>A0AAE1GQS7</accession>
<dbReference type="AlphaFoldDB" id="A0AAE1GQS7"/>
<organism evidence="3 4">
    <name type="scientific">Frankliniella fusca</name>
    <dbReference type="NCBI Taxonomy" id="407009"/>
    <lineage>
        <taxon>Eukaryota</taxon>
        <taxon>Metazoa</taxon>
        <taxon>Ecdysozoa</taxon>
        <taxon>Arthropoda</taxon>
        <taxon>Hexapoda</taxon>
        <taxon>Insecta</taxon>
        <taxon>Pterygota</taxon>
        <taxon>Neoptera</taxon>
        <taxon>Paraneoptera</taxon>
        <taxon>Thysanoptera</taxon>
        <taxon>Terebrantia</taxon>
        <taxon>Thripoidea</taxon>
        <taxon>Thripidae</taxon>
        <taxon>Frankliniella</taxon>
    </lineage>
</organism>
<dbReference type="EMBL" id="JAHWGI010000005">
    <property type="protein sequence ID" value="KAK3907292.1"/>
    <property type="molecule type" value="Genomic_DNA"/>
</dbReference>
<feature type="chain" id="PRO_5042039098" evidence="2">
    <location>
        <begin position="23"/>
        <end position="263"/>
    </location>
</feature>
<feature type="signal peptide" evidence="2">
    <location>
        <begin position="1"/>
        <end position="22"/>
    </location>
</feature>
<comment type="caution">
    <text evidence="3">The sequence shown here is derived from an EMBL/GenBank/DDBJ whole genome shotgun (WGS) entry which is preliminary data.</text>
</comment>
<reference evidence="3" key="1">
    <citation type="submission" date="2021-07" db="EMBL/GenBank/DDBJ databases">
        <authorList>
            <person name="Catto M.A."/>
            <person name="Jacobson A."/>
            <person name="Kennedy G."/>
            <person name="Labadie P."/>
            <person name="Hunt B.G."/>
            <person name="Srinivasan R."/>
        </authorList>
    </citation>
    <scope>NUCLEOTIDE SEQUENCE</scope>
    <source>
        <strain evidence="3">PL_HMW_Pooled</strain>
        <tissue evidence="3">Head</tissue>
    </source>
</reference>
<feature type="region of interest" description="Disordered" evidence="1">
    <location>
        <begin position="236"/>
        <end position="263"/>
    </location>
</feature>